<dbReference type="EMBL" id="AEGR01000074">
    <property type="protein sequence ID" value="EGI76286.1"/>
    <property type="molecule type" value="Genomic_DNA"/>
</dbReference>
<dbReference type="OrthoDB" id="3687827at2"/>
<dbReference type="PROSITE" id="PS50112">
    <property type="entry name" value="PAS"/>
    <property type="match status" value="1"/>
</dbReference>
<keyword evidence="3" id="KW-1185">Reference proteome</keyword>
<gene>
    <name evidence="2" type="ORF">HGR_12015</name>
</gene>
<evidence type="ECO:0000313" key="2">
    <source>
        <dbReference type="EMBL" id="EGI76286.1"/>
    </source>
</evidence>
<dbReference type="Proteomes" id="UP000016368">
    <property type="component" value="Unassembled WGS sequence"/>
</dbReference>
<name>F3KVB6_9BURK</name>
<dbReference type="Pfam" id="PF00989">
    <property type="entry name" value="PAS"/>
    <property type="match status" value="1"/>
</dbReference>
<sequence>MTTHNIPTNWSLDALAPSLLRGIPEALVFCDLAGTIRVWNAGAEQVFGWSAQEAVGQSLDLIIPERMRKAHWDGFDQAIARGGVKPGRAAMMTRSLHKTKESIYVEMSFSMVSDAAGAMIGSLAVAREATVRFTEEKALRKQLAELTAQK</sequence>
<protein>
    <submittedName>
        <fullName evidence="2">Putative sensory box protein</fullName>
    </submittedName>
</protein>
<evidence type="ECO:0000259" key="1">
    <source>
        <dbReference type="PROSITE" id="PS50112"/>
    </source>
</evidence>
<dbReference type="GO" id="GO:0006355">
    <property type="term" value="P:regulation of DNA-templated transcription"/>
    <property type="evidence" value="ECO:0007669"/>
    <property type="project" value="InterPro"/>
</dbReference>
<dbReference type="RefSeq" id="WP_006298479.1">
    <property type="nucleotide sequence ID" value="NZ_AEGR01000074.1"/>
</dbReference>
<proteinExistence type="predicted"/>
<dbReference type="STRING" id="887062.HGR_12015"/>
<organism evidence="2 3">
    <name type="scientific">Hylemonella gracilis ATCC 19624</name>
    <dbReference type="NCBI Taxonomy" id="887062"/>
    <lineage>
        <taxon>Bacteria</taxon>
        <taxon>Pseudomonadati</taxon>
        <taxon>Pseudomonadota</taxon>
        <taxon>Betaproteobacteria</taxon>
        <taxon>Burkholderiales</taxon>
        <taxon>Comamonadaceae</taxon>
        <taxon>Hylemonella</taxon>
    </lineage>
</organism>
<dbReference type="InterPro" id="IPR000014">
    <property type="entry name" value="PAS"/>
</dbReference>
<dbReference type="AlphaFoldDB" id="F3KVB6"/>
<dbReference type="InterPro" id="IPR013767">
    <property type="entry name" value="PAS_fold"/>
</dbReference>
<feature type="domain" description="PAS" evidence="1">
    <location>
        <begin position="19"/>
        <end position="82"/>
    </location>
</feature>
<reference evidence="2 3" key="1">
    <citation type="journal article" date="2011" name="EMBO J.">
        <title>Structural diversity of bacterial flagellar motors.</title>
        <authorList>
            <person name="Chen S."/>
            <person name="Beeby M."/>
            <person name="Murphy G.E."/>
            <person name="Leadbetter J.R."/>
            <person name="Hendrixson D.R."/>
            <person name="Briegel A."/>
            <person name="Li Z."/>
            <person name="Shi J."/>
            <person name="Tocheva E.I."/>
            <person name="Muller A."/>
            <person name="Dobro M.J."/>
            <person name="Jensen G.J."/>
        </authorList>
    </citation>
    <scope>NUCLEOTIDE SEQUENCE [LARGE SCALE GENOMIC DNA]</scope>
    <source>
        <strain evidence="2 3">ATCC 19624</strain>
    </source>
</reference>
<dbReference type="eggNOG" id="COG2461">
    <property type="taxonomic scope" value="Bacteria"/>
</dbReference>
<dbReference type="SUPFAM" id="SSF55785">
    <property type="entry name" value="PYP-like sensor domain (PAS domain)"/>
    <property type="match status" value="1"/>
</dbReference>
<dbReference type="InterPro" id="IPR035965">
    <property type="entry name" value="PAS-like_dom_sf"/>
</dbReference>
<dbReference type="NCBIfam" id="TIGR00229">
    <property type="entry name" value="sensory_box"/>
    <property type="match status" value="1"/>
</dbReference>
<accession>F3KVB6</accession>
<comment type="caution">
    <text evidence="2">The sequence shown here is derived from an EMBL/GenBank/DDBJ whole genome shotgun (WGS) entry which is preliminary data.</text>
</comment>
<dbReference type="CDD" id="cd00130">
    <property type="entry name" value="PAS"/>
    <property type="match status" value="1"/>
</dbReference>
<evidence type="ECO:0000313" key="3">
    <source>
        <dbReference type="Proteomes" id="UP000016368"/>
    </source>
</evidence>
<dbReference type="Gene3D" id="3.30.450.20">
    <property type="entry name" value="PAS domain"/>
    <property type="match status" value="1"/>
</dbReference>
<dbReference type="SMART" id="SM00091">
    <property type="entry name" value="PAS"/>
    <property type="match status" value="1"/>
</dbReference>